<keyword evidence="4" id="KW-0346">Stress response</keyword>
<evidence type="ECO:0000256" key="2">
    <source>
        <dbReference type="RuleBase" id="RU003616"/>
    </source>
</evidence>
<organism evidence="4 5">
    <name type="scientific">Galbibacter marinus</name>
    <dbReference type="NCBI Taxonomy" id="555500"/>
    <lineage>
        <taxon>Bacteria</taxon>
        <taxon>Pseudomonadati</taxon>
        <taxon>Bacteroidota</taxon>
        <taxon>Flavobacteriia</taxon>
        <taxon>Flavobacteriales</taxon>
        <taxon>Flavobacteriaceae</taxon>
        <taxon>Galbibacter</taxon>
    </lineage>
</organism>
<protein>
    <submittedName>
        <fullName evidence="4">Heat shock protein Hsp20</fullName>
    </submittedName>
</protein>
<evidence type="ECO:0000259" key="3">
    <source>
        <dbReference type="PROSITE" id="PS01031"/>
    </source>
</evidence>
<dbReference type="AlphaFoldDB" id="K2PUJ7"/>
<gene>
    <name evidence="4" type="ORF">I215_02268</name>
</gene>
<reference evidence="4 5" key="1">
    <citation type="journal article" date="2012" name="J. Bacteriol.">
        <title>Genome Sequence of Galbibacter marinum Type Strain ck-I2-15.</title>
        <authorList>
            <person name="Lai Q."/>
            <person name="Li C."/>
            <person name="Shao Z."/>
        </authorList>
    </citation>
    <scope>NUCLEOTIDE SEQUENCE [LARGE SCALE GENOMIC DNA]</scope>
    <source>
        <strain evidence="5">ck-I2-15</strain>
    </source>
</reference>
<dbReference type="Proteomes" id="UP000007364">
    <property type="component" value="Unassembled WGS sequence"/>
</dbReference>
<feature type="domain" description="SHSP" evidence="3">
    <location>
        <begin position="28"/>
        <end position="142"/>
    </location>
</feature>
<dbReference type="InterPro" id="IPR031107">
    <property type="entry name" value="Small_HSP"/>
</dbReference>
<dbReference type="PANTHER" id="PTHR11527">
    <property type="entry name" value="HEAT-SHOCK PROTEIN 20 FAMILY MEMBER"/>
    <property type="match status" value="1"/>
</dbReference>
<dbReference type="Pfam" id="PF00011">
    <property type="entry name" value="HSP20"/>
    <property type="match status" value="1"/>
</dbReference>
<name>K2PUJ7_9FLAO</name>
<dbReference type="CDD" id="cd06464">
    <property type="entry name" value="ACD_sHsps-like"/>
    <property type="match status" value="1"/>
</dbReference>
<dbReference type="InterPro" id="IPR002068">
    <property type="entry name" value="A-crystallin/Hsp20_dom"/>
</dbReference>
<dbReference type="eggNOG" id="COG0071">
    <property type="taxonomic scope" value="Bacteria"/>
</dbReference>
<evidence type="ECO:0000313" key="5">
    <source>
        <dbReference type="Proteomes" id="UP000007364"/>
    </source>
</evidence>
<dbReference type="OrthoDB" id="9814487at2"/>
<keyword evidence="5" id="KW-1185">Reference proteome</keyword>
<proteinExistence type="inferred from homology"/>
<evidence type="ECO:0000313" key="4">
    <source>
        <dbReference type="EMBL" id="EKF56310.1"/>
    </source>
</evidence>
<dbReference type="STRING" id="555500.I215_02268"/>
<comment type="similarity">
    <text evidence="1 2">Belongs to the small heat shock protein (HSP20) family.</text>
</comment>
<evidence type="ECO:0000256" key="1">
    <source>
        <dbReference type="PROSITE-ProRule" id="PRU00285"/>
    </source>
</evidence>
<sequence length="142" mass="16003">MSLVRRNSGFFPSFLDTMAREDWFGGLERLSDTIPAVNIKELEKAFALELAVPGMKKEDFKIELDKDVLTVSAEVSDESKAEQDAQYSRREFKYASFKRVFTLPKAIDKDQINASYTDGVLNLTLPKLEAALPAPKRLVEIA</sequence>
<dbReference type="EMBL" id="AMSG01000002">
    <property type="protein sequence ID" value="EKF56310.1"/>
    <property type="molecule type" value="Genomic_DNA"/>
</dbReference>
<dbReference type="SUPFAM" id="SSF49764">
    <property type="entry name" value="HSP20-like chaperones"/>
    <property type="match status" value="1"/>
</dbReference>
<comment type="caution">
    <text evidence="4">The sequence shown here is derived from an EMBL/GenBank/DDBJ whole genome shotgun (WGS) entry which is preliminary data.</text>
</comment>
<dbReference type="InterPro" id="IPR008978">
    <property type="entry name" value="HSP20-like_chaperone"/>
</dbReference>
<dbReference type="Gene3D" id="2.60.40.790">
    <property type="match status" value="1"/>
</dbReference>
<dbReference type="PROSITE" id="PS01031">
    <property type="entry name" value="SHSP"/>
    <property type="match status" value="1"/>
</dbReference>
<dbReference type="RefSeq" id="WP_008990329.1">
    <property type="nucleotide sequence ID" value="NZ_AMSG01000002.1"/>
</dbReference>
<accession>K2PUJ7</accession>